<name>A0A975C5Q5_9CAUL</name>
<keyword evidence="1" id="KW-0808">Transferase</keyword>
<dbReference type="SUPFAM" id="SSF55729">
    <property type="entry name" value="Acyl-CoA N-acyltransferases (Nat)"/>
    <property type="match status" value="1"/>
</dbReference>
<gene>
    <name evidence="3" type="ORF">IFJ75_15940</name>
</gene>
<reference evidence="3" key="1">
    <citation type="submission" date="2020-09" db="EMBL/GenBank/DDBJ databases">
        <title>Brevundimonas sp. LVF2 isolated from a puddle in Goettingen, Germany.</title>
        <authorList>
            <person name="Friedrich I."/>
            <person name="Klassen A."/>
            <person name="Hannes N."/>
            <person name="Schneider D."/>
            <person name="Hertel R."/>
            <person name="Daniel R."/>
        </authorList>
    </citation>
    <scope>NUCLEOTIDE SEQUENCE</scope>
    <source>
        <strain evidence="3">LVF2</strain>
    </source>
</reference>
<dbReference type="PROSITE" id="PS51186">
    <property type="entry name" value="GNAT"/>
    <property type="match status" value="1"/>
</dbReference>
<evidence type="ECO:0000259" key="2">
    <source>
        <dbReference type="PROSITE" id="PS51186"/>
    </source>
</evidence>
<keyword evidence="4" id="KW-1185">Reference proteome</keyword>
<dbReference type="InterPro" id="IPR000182">
    <property type="entry name" value="GNAT_dom"/>
</dbReference>
<evidence type="ECO:0000256" key="1">
    <source>
        <dbReference type="ARBA" id="ARBA00022679"/>
    </source>
</evidence>
<evidence type="ECO:0000313" key="3">
    <source>
        <dbReference type="EMBL" id="QTC93377.1"/>
    </source>
</evidence>
<dbReference type="InterPro" id="IPR016181">
    <property type="entry name" value="Acyl_CoA_acyltransferase"/>
</dbReference>
<dbReference type="InterPro" id="IPR050769">
    <property type="entry name" value="NAT_camello-type"/>
</dbReference>
<dbReference type="AlphaFoldDB" id="A0A975C5Q5"/>
<feature type="domain" description="N-acetyltransferase" evidence="2">
    <location>
        <begin position="1"/>
        <end position="141"/>
    </location>
</feature>
<protein>
    <submittedName>
        <fullName evidence="3">GNAT family N-acetyltransferase</fullName>
    </submittedName>
</protein>
<accession>A0A975C5Q5</accession>
<dbReference type="EMBL" id="CP062222">
    <property type="protein sequence ID" value="QTC93377.1"/>
    <property type="molecule type" value="Genomic_DNA"/>
</dbReference>
<dbReference type="Proteomes" id="UP000663918">
    <property type="component" value="Chromosome"/>
</dbReference>
<proteinExistence type="predicted"/>
<sequence>MVSRGPEDAPLLAAVHLEAFHAPWDTAAFDSLLGQAGVFAIRAPDGFILCRVVLDEAEILTLAVRPSARRAGLGARLTQAAAEFAARAGAERLFLEVAEDNEAARALYARLGFIQTGRRRNYYEKSDASRVDALLLELAWPERLPSR</sequence>
<dbReference type="KEGG" id="bgoe:IFJ75_15940"/>
<dbReference type="PANTHER" id="PTHR13947">
    <property type="entry name" value="GNAT FAMILY N-ACETYLTRANSFERASE"/>
    <property type="match status" value="1"/>
</dbReference>
<organism evidence="3 4">
    <name type="scientific">Brevundimonas goettingensis</name>
    <dbReference type="NCBI Taxonomy" id="2774190"/>
    <lineage>
        <taxon>Bacteria</taxon>
        <taxon>Pseudomonadati</taxon>
        <taxon>Pseudomonadota</taxon>
        <taxon>Alphaproteobacteria</taxon>
        <taxon>Caulobacterales</taxon>
        <taxon>Caulobacteraceae</taxon>
        <taxon>Brevundimonas</taxon>
    </lineage>
</organism>
<dbReference type="GO" id="GO:0008080">
    <property type="term" value="F:N-acetyltransferase activity"/>
    <property type="evidence" value="ECO:0007669"/>
    <property type="project" value="InterPro"/>
</dbReference>
<dbReference type="Pfam" id="PF00583">
    <property type="entry name" value="Acetyltransf_1"/>
    <property type="match status" value="1"/>
</dbReference>
<dbReference type="PANTHER" id="PTHR13947:SF37">
    <property type="entry name" value="LD18367P"/>
    <property type="match status" value="1"/>
</dbReference>
<dbReference type="Gene3D" id="3.40.630.30">
    <property type="match status" value="1"/>
</dbReference>
<evidence type="ECO:0000313" key="4">
    <source>
        <dbReference type="Proteomes" id="UP000663918"/>
    </source>
</evidence>